<feature type="region of interest" description="Disordered" evidence="3">
    <location>
        <begin position="27"/>
        <end position="55"/>
    </location>
</feature>
<feature type="region of interest" description="Disordered" evidence="3">
    <location>
        <begin position="67"/>
        <end position="99"/>
    </location>
</feature>
<evidence type="ECO:0000256" key="2">
    <source>
        <dbReference type="ARBA" id="ARBA00022737"/>
    </source>
</evidence>
<dbReference type="InterPro" id="IPR006652">
    <property type="entry name" value="Kelch_1"/>
</dbReference>
<dbReference type="Pfam" id="PF24681">
    <property type="entry name" value="Kelch_KLHDC2_KLHL20_DRC7"/>
    <property type="match status" value="1"/>
</dbReference>
<dbReference type="PROSITE" id="PS50097">
    <property type="entry name" value="BTB"/>
    <property type="match status" value="1"/>
</dbReference>
<dbReference type="Gene3D" id="1.25.40.420">
    <property type="match status" value="1"/>
</dbReference>
<dbReference type="OrthoDB" id="6362910at2759"/>
<dbReference type="SMART" id="SM00612">
    <property type="entry name" value="Kelch"/>
    <property type="match status" value="2"/>
</dbReference>
<dbReference type="InterPro" id="IPR011705">
    <property type="entry name" value="BACK"/>
</dbReference>
<dbReference type="InterPro" id="IPR011333">
    <property type="entry name" value="SKP1/BTB/POZ_sf"/>
</dbReference>
<dbReference type="AlphaFoldDB" id="A0A8W8NRZ1"/>
<dbReference type="Pfam" id="PF00651">
    <property type="entry name" value="BTB"/>
    <property type="match status" value="1"/>
</dbReference>
<evidence type="ECO:0000313" key="6">
    <source>
        <dbReference type="Proteomes" id="UP000005408"/>
    </source>
</evidence>
<dbReference type="PIRSF" id="PIRSF037037">
    <property type="entry name" value="Kelch-like_protein_gigaxonin"/>
    <property type="match status" value="1"/>
</dbReference>
<feature type="compositionally biased region" description="Polar residues" evidence="3">
    <location>
        <begin position="79"/>
        <end position="89"/>
    </location>
</feature>
<feature type="domain" description="BTB" evidence="4">
    <location>
        <begin position="121"/>
        <end position="191"/>
    </location>
</feature>
<accession>A0A8W8NRZ1</accession>
<organism evidence="5 6">
    <name type="scientific">Magallana gigas</name>
    <name type="common">Pacific oyster</name>
    <name type="synonym">Crassostrea gigas</name>
    <dbReference type="NCBI Taxonomy" id="29159"/>
    <lineage>
        <taxon>Eukaryota</taxon>
        <taxon>Metazoa</taxon>
        <taxon>Spiralia</taxon>
        <taxon>Lophotrochozoa</taxon>
        <taxon>Mollusca</taxon>
        <taxon>Bivalvia</taxon>
        <taxon>Autobranchia</taxon>
        <taxon>Pteriomorphia</taxon>
        <taxon>Ostreida</taxon>
        <taxon>Ostreoidea</taxon>
        <taxon>Ostreidae</taxon>
        <taxon>Magallana</taxon>
    </lineage>
</organism>
<dbReference type="Gene3D" id="3.30.710.10">
    <property type="entry name" value="Potassium Channel Kv1.1, Chain A"/>
    <property type="match status" value="1"/>
</dbReference>
<dbReference type="InterPro" id="IPR000210">
    <property type="entry name" value="BTB/POZ_dom"/>
</dbReference>
<evidence type="ECO:0000256" key="3">
    <source>
        <dbReference type="SAM" id="MobiDB-lite"/>
    </source>
</evidence>
<dbReference type="PANTHER" id="PTHR45632">
    <property type="entry name" value="LD33804P"/>
    <property type="match status" value="1"/>
</dbReference>
<dbReference type="SUPFAM" id="SSF117281">
    <property type="entry name" value="Kelch motif"/>
    <property type="match status" value="1"/>
</dbReference>
<dbReference type="OMA" id="LTSHECY"/>
<dbReference type="PANTHER" id="PTHR45632:SF3">
    <property type="entry name" value="KELCH-LIKE PROTEIN 32"/>
    <property type="match status" value="1"/>
</dbReference>
<feature type="compositionally biased region" description="Low complexity" evidence="3">
    <location>
        <begin position="36"/>
        <end position="50"/>
    </location>
</feature>
<evidence type="ECO:0000313" key="5">
    <source>
        <dbReference type="EnsemblMetazoa" id="G9109.1:cds"/>
    </source>
</evidence>
<keyword evidence="2" id="KW-0677">Repeat</keyword>
<dbReference type="SMART" id="SM00875">
    <property type="entry name" value="BACK"/>
    <property type="match status" value="1"/>
</dbReference>
<feature type="compositionally biased region" description="Basic and acidic residues" evidence="3">
    <location>
        <begin position="497"/>
        <end position="511"/>
    </location>
</feature>
<keyword evidence="1" id="KW-0880">Kelch repeat</keyword>
<dbReference type="SUPFAM" id="SSF54695">
    <property type="entry name" value="POZ domain"/>
    <property type="match status" value="1"/>
</dbReference>
<evidence type="ECO:0000256" key="1">
    <source>
        <dbReference type="ARBA" id="ARBA00022441"/>
    </source>
</evidence>
<sequence length="685" mass="76739">MESAALSGLHLQTPYVYSWINTLPSRNSSPPMENRNSNNSPTSPSDTTYSGHSSHVSLIEEASAPSRASSLEGSLAHEVSSQGPRSTIESGGRSSGMTGTISHYEGVGSYLHDIYKQKKICDVSFQVGELLIPAHKVVLASQSTLFKEVFEAKEFSSDPVTPKIIRVKNVEPAALEIFINFLYTGHIEVKNTKFIPDILKLSEIYEVETLSKRCIDGLKNISNAELLNLLPVMRRNKNIPMCKTIMQLLCKNFMTWRKTKDFLCLDVETVCLILSDDGLNVDSEMEVFLTAVDLLKHIEADCIEKIMGCVRFPLLTGEQLFSCFKICPMLRDYHQVIMDITLANWIQTSLSLGGEDPLDLQIPTPRSHTNSATSVASYISNHSGTEQVDEQEDPDVEVEICRMSEDMARDFNTHAYLHSASSSTISKFPLIEQYSNSKLAGDCSMLGGFGEHQRVQREMLAEEKWNISPDHHAKEVQNKQGQDRRILHSLDLGMGERFGRIHKEKKRDPNKSTRKKKKREVEKRDWEQTNQEGKLSDESDQLRKKAMVWGGSKCFLIGGPGHDGSPSKKVKAYSYETKQWTSLAPMNVARMDHTLCLLDGMIYAIGGIGKRGRVLTRVECYNPKTNCWFYVKSLPEPRTGASATTENGRIHLSGGYGAFNDGQVSDFMDTMEIYNVDANKWTAGF</sequence>
<dbReference type="InterPro" id="IPR017096">
    <property type="entry name" value="BTB-kelch_protein"/>
</dbReference>
<name>A0A8W8NRZ1_MAGGI</name>
<proteinExistence type="predicted"/>
<dbReference type="InterPro" id="IPR015915">
    <property type="entry name" value="Kelch-typ_b-propeller"/>
</dbReference>
<dbReference type="EnsemblMetazoa" id="G9109.1">
    <property type="protein sequence ID" value="G9109.1:cds"/>
    <property type="gene ID" value="G9109"/>
</dbReference>
<dbReference type="Pfam" id="PF07707">
    <property type="entry name" value="BACK"/>
    <property type="match status" value="1"/>
</dbReference>
<evidence type="ECO:0000259" key="4">
    <source>
        <dbReference type="PROSITE" id="PS50097"/>
    </source>
</evidence>
<dbReference type="Proteomes" id="UP000005408">
    <property type="component" value="Unassembled WGS sequence"/>
</dbReference>
<keyword evidence="6" id="KW-1185">Reference proteome</keyword>
<protein>
    <recommendedName>
        <fullName evidence="4">BTB domain-containing protein</fullName>
    </recommendedName>
</protein>
<feature type="region of interest" description="Disordered" evidence="3">
    <location>
        <begin position="497"/>
        <end position="540"/>
    </location>
</feature>
<dbReference type="CDD" id="cd18186">
    <property type="entry name" value="BTB_POZ_ZBTB_KLHL-like"/>
    <property type="match status" value="1"/>
</dbReference>
<dbReference type="SMART" id="SM00225">
    <property type="entry name" value="BTB"/>
    <property type="match status" value="1"/>
</dbReference>
<dbReference type="Gene3D" id="2.120.10.80">
    <property type="entry name" value="Kelch-type beta propeller"/>
    <property type="match status" value="1"/>
</dbReference>
<reference evidence="5" key="1">
    <citation type="submission" date="2022-08" db="UniProtKB">
        <authorList>
            <consortium name="EnsemblMetazoa"/>
        </authorList>
    </citation>
    <scope>IDENTIFICATION</scope>
    <source>
        <strain evidence="5">05x7-T-G4-1.051#20</strain>
    </source>
</reference>